<evidence type="ECO:0000313" key="3">
    <source>
        <dbReference type="EMBL" id="MCW6533270.1"/>
    </source>
</evidence>
<evidence type="ECO:0000313" key="4">
    <source>
        <dbReference type="Proteomes" id="UP001165565"/>
    </source>
</evidence>
<dbReference type="RefSeq" id="WP_265267322.1">
    <property type="nucleotide sequence ID" value="NZ_JANFAV010000001.1"/>
</dbReference>
<gene>
    <name evidence="3" type="ORF">NEE01_00590</name>
</gene>
<keyword evidence="2" id="KW-0472">Membrane</keyword>
<comment type="caution">
    <text evidence="3">The sequence shown here is derived from an EMBL/GenBank/DDBJ whole genome shotgun (WGS) entry which is preliminary data.</text>
</comment>
<dbReference type="AlphaFoldDB" id="A0AA42CN74"/>
<keyword evidence="2" id="KW-0812">Transmembrane</keyword>
<protein>
    <recommendedName>
        <fullName evidence="5">Lectin-like protein BA14k</fullName>
    </recommendedName>
</protein>
<dbReference type="EMBL" id="JANFAV010000001">
    <property type="protein sequence ID" value="MCW6533270.1"/>
    <property type="molecule type" value="Genomic_DNA"/>
</dbReference>
<sequence>MNMVVPGFRKMCLSVSMMAYLSGVVVVDGAAYAQDRRGWGDGGWSRDCSRYENRDSRWCRHERDDERRRRDDERVRREHDRHKNDVAKGAVAGAVGVLVVGGLVAALASSGKKDKEKRERQRYCVARYGNYDERSDSYRASDGRWYPCE</sequence>
<proteinExistence type="predicted"/>
<organism evidence="3 4">
    <name type="scientific">Sphingomonas lycopersici</name>
    <dbReference type="NCBI Taxonomy" id="2951807"/>
    <lineage>
        <taxon>Bacteria</taxon>
        <taxon>Pseudomonadati</taxon>
        <taxon>Pseudomonadota</taxon>
        <taxon>Alphaproteobacteria</taxon>
        <taxon>Sphingomonadales</taxon>
        <taxon>Sphingomonadaceae</taxon>
        <taxon>Sphingomonas</taxon>
    </lineage>
</organism>
<name>A0AA42CN74_9SPHN</name>
<reference evidence="3" key="1">
    <citation type="submission" date="2022-06" db="EMBL/GenBank/DDBJ databases">
        <title>Sphingomonas sp. nov. isolated from rhizosphere soil of tomato.</title>
        <authorList>
            <person name="Dong H."/>
            <person name="Gao R."/>
        </authorList>
    </citation>
    <scope>NUCLEOTIDE SEQUENCE</scope>
    <source>
        <strain evidence="3">MMSM24</strain>
    </source>
</reference>
<feature type="region of interest" description="Disordered" evidence="1">
    <location>
        <begin position="62"/>
        <end position="85"/>
    </location>
</feature>
<dbReference type="Proteomes" id="UP001165565">
    <property type="component" value="Unassembled WGS sequence"/>
</dbReference>
<accession>A0AA42CN74</accession>
<evidence type="ECO:0008006" key="5">
    <source>
        <dbReference type="Google" id="ProtNLM"/>
    </source>
</evidence>
<keyword evidence="4" id="KW-1185">Reference proteome</keyword>
<feature type="transmembrane region" description="Helical" evidence="2">
    <location>
        <begin position="90"/>
        <end position="108"/>
    </location>
</feature>
<evidence type="ECO:0000256" key="2">
    <source>
        <dbReference type="SAM" id="Phobius"/>
    </source>
</evidence>
<keyword evidence="2" id="KW-1133">Transmembrane helix</keyword>
<evidence type="ECO:0000256" key="1">
    <source>
        <dbReference type="SAM" id="MobiDB-lite"/>
    </source>
</evidence>